<accession>A0ACB8Q780</accession>
<dbReference type="EMBL" id="MU273883">
    <property type="protein sequence ID" value="KAI0027542.1"/>
    <property type="molecule type" value="Genomic_DNA"/>
</dbReference>
<sequence>MTDAATDYLIQQIFVEKNVVTYRSLSRALGIHVNAAKNELAHYHAAFRDAPERGFASYLITGTPHPSARDEDENMEADPDARDAVESMKCVRMTRVILANEDMLEVAQAKYAHISSIHVYSLAPSPLRDPALLREPTRIVYEIDKQRDADFALAVGRVTGPHVKRGPIKKSKAPPPPATASSSKAKFPVKEVKEERMQEEKKVDTKTLKTGKLDFSRSGAKLVKKEEKPVKEDAKPSKETKPMDEKKPVKEEQRPKKRESADHIDDELTSAPLGAKFGPPRGKKKAADAQAKVQAFYSFLSSSTRFDDVIQRGTKRKSAITLSDSEPEPTPEPTPPPATASSPASSPPTAFERPRRRGVVLDSDEEAEVPAKGKRKGKMSAAEKAVAAMMDIDDDTVDRVARTRKHPHPAAEEEDQEDQESRFNSVNDEDVEMLDDPVPAPKVKTKTKRKPKKEVPVGRNGLKKRRVVKQRISTDQKGFVVAEDYSSYESVSEEEPEPLKEERGKKKAGGADARKESKGTKRELTKKGLGSTGGLVRAGSGQQSLRNFFQPK</sequence>
<reference evidence="1" key="1">
    <citation type="submission" date="2021-02" db="EMBL/GenBank/DDBJ databases">
        <authorList>
            <consortium name="DOE Joint Genome Institute"/>
            <person name="Ahrendt S."/>
            <person name="Looney B.P."/>
            <person name="Miyauchi S."/>
            <person name="Morin E."/>
            <person name="Drula E."/>
            <person name="Courty P.E."/>
            <person name="Chicoki N."/>
            <person name="Fauchery L."/>
            <person name="Kohler A."/>
            <person name="Kuo A."/>
            <person name="Labutti K."/>
            <person name="Pangilinan J."/>
            <person name="Lipzen A."/>
            <person name="Riley R."/>
            <person name="Andreopoulos W."/>
            <person name="He G."/>
            <person name="Johnson J."/>
            <person name="Barry K.W."/>
            <person name="Grigoriev I.V."/>
            <person name="Nagy L."/>
            <person name="Hibbett D."/>
            <person name="Henrissat B."/>
            <person name="Matheny P.B."/>
            <person name="Labbe J."/>
            <person name="Martin F."/>
        </authorList>
    </citation>
    <scope>NUCLEOTIDE SEQUENCE</scope>
    <source>
        <strain evidence="1">EC-137</strain>
    </source>
</reference>
<name>A0ACB8Q780_9AGAM</name>
<dbReference type="Proteomes" id="UP000814128">
    <property type="component" value="Unassembled WGS sequence"/>
</dbReference>
<gene>
    <name evidence="1" type="ORF">K488DRAFT_90737</name>
</gene>
<evidence type="ECO:0000313" key="1">
    <source>
        <dbReference type="EMBL" id="KAI0027542.1"/>
    </source>
</evidence>
<protein>
    <submittedName>
        <fullName evidence="1">DNA polymerase subunit Cdc27</fullName>
    </submittedName>
</protein>
<organism evidence="1 2">
    <name type="scientific">Vararia minispora EC-137</name>
    <dbReference type="NCBI Taxonomy" id="1314806"/>
    <lineage>
        <taxon>Eukaryota</taxon>
        <taxon>Fungi</taxon>
        <taxon>Dikarya</taxon>
        <taxon>Basidiomycota</taxon>
        <taxon>Agaricomycotina</taxon>
        <taxon>Agaricomycetes</taxon>
        <taxon>Russulales</taxon>
        <taxon>Lachnocladiaceae</taxon>
        <taxon>Vararia</taxon>
    </lineage>
</organism>
<evidence type="ECO:0000313" key="2">
    <source>
        <dbReference type="Proteomes" id="UP000814128"/>
    </source>
</evidence>
<comment type="caution">
    <text evidence="1">The sequence shown here is derived from an EMBL/GenBank/DDBJ whole genome shotgun (WGS) entry which is preliminary data.</text>
</comment>
<reference evidence="1" key="2">
    <citation type="journal article" date="2022" name="New Phytol.">
        <title>Evolutionary transition to the ectomycorrhizal habit in the genomes of a hyperdiverse lineage of mushroom-forming fungi.</title>
        <authorList>
            <person name="Looney B."/>
            <person name="Miyauchi S."/>
            <person name="Morin E."/>
            <person name="Drula E."/>
            <person name="Courty P.E."/>
            <person name="Kohler A."/>
            <person name="Kuo A."/>
            <person name="LaButti K."/>
            <person name="Pangilinan J."/>
            <person name="Lipzen A."/>
            <person name="Riley R."/>
            <person name="Andreopoulos W."/>
            <person name="He G."/>
            <person name="Johnson J."/>
            <person name="Nolan M."/>
            <person name="Tritt A."/>
            <person name="Barry K.W."/>
            <person name="Grigoriev I.V."/>
            <person name="Nagy L.G."/>
            <person name="Hibbett D."/>
            <person name="Henrissat B."/>
            <person name="Matheny P.B."/>
            <person name="Labbe J."/>
            <person name="Martin F.M."/>
        </authorList>
    </citation>
    <scope>NUCLEOTIDE SEQUENCE</scope>
    <source>
        <strain evidence="1">EC-137</strain>
    </source>
</reference>
<keyword evidence="2" id="KW-1185">Reference proteome</keyword>
<proteinExistence type="predicted"/>